<dbReference type="AlphaFoldDB" id="A0A4V3FSA8"/>
<accession>A0A4V3FSA8</accession>
<dbReference type="EMBL" id="SOCQ01000007">
    <property type="protein sequence ID" value="TDV46701.1"/>
    <property type="molecule type" value="Genomic_DNA"/>
</dbReference>
<name>A0A4V3FSA8_9PSED</name>
<organism evidence="1 2">
    <name type="scientific">Pseudomonas helmanticensis</name>
    <dbReference type="NCBI Taxonomy" id="1471381"/>
    <lineage>
        <taxon>Bacteria</taxon>
        <taxon>Pseudomonadati</taxon>
        <taxon>Pseudomonadota</taxon>
        <taxon>Gammaproteobacteria</taxon>
        <taxon>Pseudomonadales</taxon>
        <taxon>Pseudomonadaceae</taxon>
        <taxon>Pseudomonas</taxon>
    </lineage>
</organism>
<dbReference type="Proteomes" id="UP000295804">
    <property type="component" value="Unassembled WGS sequence"/>
</dbReference>
<sequence>MCGLPILSMVALTKRAVCYSLERMPKTPIQALSSQNGSG</sequence>
<proteinExistence type="predicted"/>
<protein>
    <submittedName>
        <fullName evidence="1">Uncharacterized protein</fullName>
    </submittedName>
</protein>
<comment type="caution">
    <text evidence="1">The sequence shown here is derived from an EMBL/GenBank/DDBJ whole genome shotgun (WGS) entry which is preliminary data.</text>
</comment>
<evidence type="ECO:0000313" key="2">
    <source>
        <dbReference type="Proteomes" id="UP000295804"/>
    </source>
</evidence>
<reference evidence="1 2" key="1">
    <citation type="submission" date="2019-03" db="EMBL/GenBank/DDBJ databases">
        <title>Genomic analyses of the natural microbiome of Caenorhabditis elegans.</title>
        <authorList>
            <person name="Samuel B."/>
        </authorList>
    </citation>
    <scope>NUCLEOTIDE SEQUENCE [LARGE SCALE GENOMIC DNA]</scope>
    <source>
        <strain evidence="1 2">BIGb0525</strain>
    </source>
</reference>
<evidence type="ECO:0000313" key="1">
    <source>
        <dbReference type="EMBL" id="TDV46701.1"/>
    </source>
</evidence>
<gene>
    <name evidence="1" type="ORF">EDF87_107115</name>
</gene>